<evidence type="ECO:0000256" key="4">
    <source>
        <dbReference type="ARBA" id="ARBA00022679"/>
    </source>
</evidence>
<evidence type="ECO:0000259" key="11">
    <source>
        <dbReference type="PROSITE" id="PS50011"/>
    </source>
</evidence>
<dbReference type="InterPro" id="IPR001245">
    <property type="entry name" value="Ser-Thr/Tyr_kinase_cat_dom"/>
</dbReference>
<evidence type="ECO:0000256" key="8">
    <source>
        <dbReference type="ARBA" id="ARBA00023212"/>
    </source>
</evidence>
<dbReference type="PANTHER" id="PTHR43289">
    <property type="entry name" value="MITOGEN-ACTIVATED PROTEIN KINASE KINASE KINASE 20-RELATED"/>
    <property type="match status" value="1"/>
</dbReference>
<accession>A0ABT5TXC5</accession>
<dbReference type="InterPro" id="IPR000719">
    <property type="entry name" value="Prot_kinase_dom"/>
</dbReference>
<dbReference type="PANTHER" id="PTHR43289:SF33">
    <property type="entry name" value="SERINE_THREONINE KINASE 31"/>
    <property type="match status" value="1"/>
</dbReference>
<evidence type="ECO:0000256" key="3">
    <source>
        <dbReference type="ARBA" id="ARBA00010886"/>
    </source>
</evidence>
<dbReference type="Gene3D" id="1.10.510.10">
    <property type="entry name" value="Transferase(Phosphotransferase) domain 1"/>
    <property type="match status" value="1"/>
</dbReference>
<dbReference type="PROSITE" id="PS50011">
    <property type="entry name" value="PROTEIN_KINASE_DOM"/>
    <property type="match status" value="1"/>
</dbReference>
<name>A0ABT5TXC5_9MICO</name>
<keyword evidence="10" id="KW-0472">Membrane</keyword>
<evidence type="ECO:0000256" key="10">
    <source>
        <dbReference type="SAM" id="Phobius"/>
    </source>
</evidence>
<evidence type="ECO:0000313" key="13">
    <source>
        <dbReference type="Proteomes" id="UP001165561"/>
    </source>
</evidence>
<comment type="caution">
    <text evidence="12">The sequence shown here is derived from an EMBL/GenBank/DDBJ whole genome shotgun (WGS) entry which is preliminary data.</text>
</comment>
<evidence type="ECO:0000313" key="12">
    <source>
        <dbReference type="EMBL" id="MDD9206338.1"/>
    </source>
</evidence>
<comment type="subcellular location">
    <subcellularLocation>
        <location evidence="1">Cytoplasm</location>
        <location evidence="1">Cytoskeleton</location>
        <location evidence="1">Microtubule organizing center</location>
        <location evidence="1">Centrosome</location>
    </subcellularLocation>
    <subcellularLocation>
        <location evidence="2">Cytoplasm</location>
        <location evidence="2">Cytoskeleton</location>
        <location evidence="2">Spindle pole</location>
    </subcellularLocation>
</comment>
<keyword evidence="4" id="KW-0808">Transferase</keyword>
<gene>
    <name evidence="12" type="ORF">PU560_07635</name>
</gene>
<dbReference type="Pfam" id="PF07714">
    <property type="entry name" value="PK_Tyr_Ser-Thr"/>
    <property type="match status" value="1"/>
</dbReference>
<sequence>MGEDEPQLPGYEVGAVARHGAHGPVWTATTRRGERVLLHAVPLPDGPRRDAALRGLDSLCGQEHPGLARLLGVVTTDDGRCVLVSQDVPGQSLADVLAAGRLTTAEVAAVRQGVGSALVHLHRAGVVHGNLNPDTVRLTPEGSVVVVDVAGEVPGQGAAGFVPPECEAGGAASPAGDVWGLGRLLQWSGGEEVVGPDLATMLSPDPRGRPAAAETVGRGAAAAVPVLAAADPARRSSGPGRTTGHSRARRGGRHRARPRRARWVGAVTAVLAVAATAGVLAVVQTGGGPGSPAERHELDAVVAGLLARRDAALAEHDQDRLAELTVPGTDVAERDRRLLAELRSSGAVPRGLSTRLVDVEVLQRAAGSAVVEAVIVQEAYRWDGDGGTGRSVAPRPPRCVRLGLVGPDPWRLRAAGPCEVSG</sequence>
<evidence type="ECO:0000256" key="5">
    <source>
        <dbReference type="ARBA" id="ARBA00022741"/>
    </source>
</evidence>
<keyword evidence="7" id="KW-0067">ATP-binding</keyword>
<reference evidence="12" key="1">
    <citation type="submission" date="2023-02" db="EMBL/GenBank/DDBJ databases">
        <title>Georgenia sp.10Sc9-8, isolated from a soil sample collected from the Taklamakan desert.</title>
        <authorList>
            <person name="Liu S."/>
        </authorList>
    </citation>
    <scope>NUCLEOTIDE SEQUENCE</scope>
    <source>
        <strain evidence="12">10Sc9-8</strain>
    </source>
</reference>
<dbReference type="Proteomes" id="UP001165561">
    <property type="component" value="Unassembled WGS sequence"/>
</dbReference>
<keyword evidence="5" id="KW-0547">Nucleotide-binding</keyword>
<dbReference type="EMBL" id="JARACI010000854">
    <property type="protein sequence ID" value="MDD9206338.1"/>
    <property type="molecule type" value="Genomic_DNA"/>
</dbReference>
<keyword evidence="8" id="KW-0963">Cytoplasm</keyword>
<dbReference type="SUPFAM" id="SSF56112">
    <property type="entry name" value="Protein kinase-like (PK-like)"/>
    <property type="match status" value="1"/>
</dbReference>
<evidence type="ECO:0000256" key="6">
    <source>
        <dbReference type="ARBA" id="ARBA00022777"/>
    </source>
</evidence>
<feature type="transmembrane region" description="Helical" evidence="10">
    <location>
        <begin position="263"/>
        <end position="283"/>
    </location>
</feature>
<keyword evidence="10" id="KW-1133">Transmembrane helix</keyword>
<dbReference type="SMART" id="SM00220">
    <property type="entry name" value="S_TKc"/>
    <property type="match status" value="1"/>
</dbReference>
<keyword evidence="8" id="KW-0206">Cytoskeleton</keyword>
<dbReference type="InterPro" id="IPR011009">
    <property type="entry name" value="Kinase-like_dom_sf"/>
</dbReference>
<proteinExistence type="inferred from homology"/>
<keyword evidence="10" id="KW-0812">Transmembrane</keyword>
<keyword evidence="6" id="KW-0418">Kinase</keyword>
<evidence type="ECO:0000256" key="1">
    <source>
        <dbReference type="ARBA" id="ARBA00004300"/>
    </source>
</evidence>
<feature type="domain" description="Protein kinase" evidence="11">
    <location>
        <begin position="11"/>
        <end position="248"/>
    </location>
</feature>
<organism evidence="12 13">
    <name type="scientific">Georgenia halotolerans</name>
    <dbReference type="NCBI Taxonomy" id="3028317"/>
    <lineage>
        <taxon>Bacteria</taxon>
        <taxon>Bacillati</taxon>
        <taxon>Actinomycetota</taxon>
        <taxon>Actinomycetes</taxon>
        <taxon>Micrococcales</taxon>
        <taxon>Bogoriellaceae</taxon>
        <taxon>Georgenia</taxon>
    </lineage>
</organism>
<evidence type="ECO:0000256" key="2">
    <source>
        <dbReference type="ARBA" id="ARBA00004647"/>
    </source>
</evidence>
<feature type="region of interest" description="Disordered" evidence="9">
    <location>
        <begin position="231"/>
        <end position="259"/>
    </location>
</feature>
<keyword evidence="13" id="KW-1185">Reference proteome</keyword>
<protein>
    <recommendedName>
        <fullName evidence="11">Protein kinase domain-containing protein</fullName>
    </recommendedName>
</protein>
<feature type="compositionally biased region" description="Basic residues" evidence="9">
    <location>
        <begin position="244"/>
        <end position="259"/>
    </location>
</feature>
<evidence type="ECO:0000256" key="9">
    <source>
        <dbReference type="SAM" id="MobiDB-lite"/>
    </source>
</evidence>
<evidence type="ECO:0000256" key="7">
    <source>
        <dbReference type="ARBA" id="ARBA00022840"/>
    </source>
</evidence>
<comment type="similarity">
    <text evidence="3">Belongs to the protein kinase superfamily. NEK Ser/Thr protein kinase family. NIMA subfamily.</text>
</comment>